<dbReference type="InterPro" id="IPR042099">
    <property type="entry name" value="ANL_N_sf"/>
</dbReference>
<evidence type="ECO:0000256" key="1">
    <source>
        <dbReference type="ARBA" id="ARBA00006432"/>
    </source>
</evidence>
<dbReference type="InterPro" id="IPR000873">
    <property type="entry name" value="AMP-dep_synth/lig_dom"/>
</dbReference>
<protein>
    <recommendedName>
        <fullName evidence="2">AMP-dependent synthetase/ligase domain-containing protein</fullName>
    </recommendedName>
</protein>
<evidence type="ECO:0000313" key="4">
    <source>
        <dbReference type="Proteomes" id="UP000053647"/>
    </source>
</evidence>
<evidence type="ECO:0000259" key="2">
    <source>
        <dbReference type="Pfam" id="PF00501"/>
    </source>
</evidence>
<organism evidence="3 4">
    <name type="scientific">Paxillus involutus ATCC 200175</name>
    <dbReference type="NCBI Taxonomy" id="664439"/>
    <lineage>
        <taxon>Eukaryota</taxon>
        <taxon>Fungi</taxon>
        <taxon>Dikarya</taxon>
        <taxon>Basidiomycota</taxon>
        <taxon>Agaricomycotina</taxon>
        <taxon>Agaricomycetes</taxon>
        <taxon>Agaricomycetidae</taxon>
        <taxon>Boletales</taxon>
        <taxon>Paxilineae</taxon>
        <taxon>Paxillaceae</taxon>
        <taxon>Paxillus</taxon>
    </lineage>
</organism>
<comment type="similarity">
    <text evidence="1">Belongs to the ATP-dependent AMP-binding enzyme family.</text>
</comment>
<dbReference type="OrthoDB" id="429813at2759"/>
<gene>
    <name evidence="3" type="ORF">PAXINDRAFT_94807</name>
</gene>
<dbReference type="SUPFAM" id="SSF56801">
    <property type="entry name" value="Acetyl-CoA synthetase-like"/>
    <property type="match status" value="1"/>
</dbReference>
<name>A0A0C9T7T4_PAXIN</name>
<dbReference type="HOGENOM" id="CLU_002220_3_2_1"/>
<dbReference type="PANTHER" id="PTHR43201">
    <property type="entry name" value="ACYL-COA SYNTHETASE"/>
    <property type="match status" value="1"/>
</dbReference>
<feature type="non-terminal residue" evidence="3">
    <location>
        <position position="1"/>
    </location>
</feature>
<sequence>MSTSISSVPEAPPLDCSLLFSDLINFHMQKNPTFPMFAYADDQAQNGTTEITFLEFGRAAHRMAHALRPARQGDEGQVVMLIAHTNTILHHAAVAGMSIAGLVPFLVSPRNSAAAVADMMKKTNCSRIVTLDHAHHGLIDGIREEIPDRELIIDELPTLTYAFPKLGNEAESDPFYPYPAAASRPDLDRPAIYIHSSGSTGFPKPIAHSYKVQIHWMRQRTIGSLHYFAASRRLGVMALPAFHFYGLTIQLYVPIATLATAVLYPPRSATDPRAPPVIPTSDNVLDTIRKTECKLLATVPTFLEQWARSQDAVEELKKLDLVFYSGGPLPEKIGDALCAAGVVIGSTYGGTEFGIPALLPDKKDVSDGDWIWMRFADNVKIRWAPQGDDTYECQVLTTEDNQMAVENLPDVKGYTTSDVFVKHPTKDMWKIVGRTDDVITLASGEKTVPA</sequence>
<proteinExistence type="inferred from homology"/>
<evidence type="ECO:0000313" key="3">
    <source>
        <dbReference type="EMBL" id="KIJ04352.1"/>
    </source>
</evidence>
<dbReference type="EMBL" id="KN821912">
    <property type="protein sequence ID" value="KIJ04352.1"/>
    <property type="molecule type" value="Genomic_DNA"/>
</dbReference>
<feature type="domain" description="AMP-dependent synthetase/ligase" evidence="2">
    <location>
        <begin position="39"/>
        <end position="363"/>
    </location>
</feature>
<keyword evidence="4" id="KW-1185">Reference proteome</keyword>
<dbReference type="AlphaFoldDB" id="A0A0C9T7T4"/>
<dbReference type="GO" id="GO:0031956">
    <property type="term" value="F:medium-chain fatty acid-CoA ligase activity"/>
    <property type="evidence" value="ECO:0007669"/>
    <property type="project" value="TreeGrafter"/>
</dbReference>
<reference evidence="3 4" key="1">
    <citation type="submission" date="2014-06" db="EMBL/GenBank/DDBJ databases">
        <authorList>
            <consortium name="DOE Joint Genome Institute"/>
            <person name="Kuo A."/>
            <person name="Kohler A."/>
            <person name="Nagy L.G."/>
            <person name="Floudas D."/>
            <person name="Copeland A."/>
            <person name="Barry K.W."/>
            <person name="Cichocki N."/>
            <person name="Veneault-Fourrey C."/>
            <person name="LaButti K."/>
            <person name="Lindquist E.A."/>
            <person name="Lipzen A."/>
            <person name="Lundell T."/>
            <person name="Morin E."/>
            <person name="Murat C."/>
            <person name="Sun H."/>
            <person name="Tunlid A."/>
            <person name="Henrissat B."/>
            <person name="Grigoriev I.V."/>
            <person name="Hibbett D.S."/>
            <person name="Martin F."/>
            <person name="Nordberg H.P."/>
            <person name="Cantor M.N."/>
            <person name="Hua S.X."/>
        </authorList>
    </citation>
    <scope>NUCLEOTIDE SEQUENCE [LARGE SCALE GENOMIC DNA]</scope>
    <source>
        <strain evidence="3 4">ATCC 200175</strain>
    </source>
</reference>
<dbReference type="GO" id="GO:0006631">
    <property type="term" value="P:fatty acid metabolic process"/>
    <property type="evidence" value="ECO:0007669"/>
    <property type="project" value="TreeGrafter"/>
</dbReference>
<dbReference type="Gene3D" id="3.40.50.12780">
    <property type="entry name" value="N-terminal domain of ligase-like"/>
    <property type="match status" value="1"/>
</dbReference>
<dbReference type="Proteomes" id="UP000053647">
    <property type="component" value="Unassembled WGS sequence"/>
</dbReference>
<accession>A0A0C9T7T4</accession>
<dbReference type="InterPro" id="IPR020845">
    <property type="entry name" value="AMP-binding_CS"/>
</dbReference>
<dbReference type="PROSITE" id="PS00455">
    <property type="entry name" value="AMP_BINDING"/>
    <property type="match status" value="1"/>
</dbReference>
<dbReference type="Pfam" id="PF00501">
    <property type="entry name" value="AMP-binding"/>
    <property type="match status" value="1"/>
</dbReference>
<dbReference type="PANTHER" id="PTHR43201:SF8">
    <property type="entry name" value="ACYL-COA SYNTHETASE FAMILY MEMBER 3"/>
    <property type="match status" value="1"/>
</dbReference>
<reference evidence="4" key="2">
    <citation type="submission" date="2015-01" db="EMBL/GenBank/DDBJ databases">
        <title>Evolutionary Origins and Diversification of the Mycorrhizal Mutualists.</title>
        <authorList>
            <consortium name="DOE Joint Genome Institute"/>
            <consortium name="Mycorrhizal Genomics Consortium"/>
            <person name="Kohler A."/>
            <person name="Kuo A."/>
            <person name="Nagy L.G."/>
            <person name="Floudas D."/>
            <person name="Copeland A."/>
            <person name="Barry K.W."/>
            <person name="Cichocki N."/>
            <person name="Veneault-Fourrey C."/>
            <person name="LaButti K."/>
            <person name="Lindquist E.A."/>
            <person name="Lipzen A."/>
            <person name="Lundell T."/>
            <person name="Morin E."/>
            <person name="Murat C."/>
            <person name="Riley R."/>
            <person name="Ohm R."/>
            <person name="Sun H."/>
            <person name="Tunlid A."/>
            <person name="Henrissat B."/>
            <person name="Grigoriev I.V."/>
            <person name="Hibbett D.S."/>
            <person name="Martin F."/>
        </authorList>
    </citation>
    <scope>NUCLEOTIDE SEQUENCE [LARGE SCALE GENOMIC DNA]</scope>
    <source>
        <strain evidence="4">ATCC 200175</strain>
    </source>
</reference>